<reference evidence="2 3" key="1">
    <citation type="submission" date="2024-09" db="EMBL/GenBank/DDBJ databases">
        <authorList>
            <person name="Sun Q."/>
            <person name="Mori K."/>
        </authorList>
    </citation>
    <scope>NUCLEOTIDE SEQUENCE [LARGE SCALE GENOMIC DNA]</scope>
    <source>
        <strain evidence="2 3">TISTR 2452</strain>
    </source>
</reference>
<dbReference type="PANTHER" id="PTHR44229">
    <property type="entry name" value="15-HYDROXYPROSTAGLANDIN DEHYDROGENASE [NAD(+)]"/>
    <property type="match status" value="1"/>
</dbReference>
<dbReference type="InterPro" id="IPR036291">
    <property type="entry name" value="NAD(P)-bd_dom_sf"/>
</dbReference>
<evidence type="ECO:0000256" key="1">
    <source>
        <dbReference type="ARBA" id="ARBA00023002"/>
    </source>
</evidence>
<dbReference type="InterPro" id="IPR002347">
    <property type="entry name" value="SDR_fam"/>
</dbReference>
<evidence type="ECO:0000313" key="2">
    <source>
        <dbReference type="EMBL" id="MFB9328190.1"/>
    </source>
</evidence>
<protein>
    <submittedName>
        <fullName evidence="2">SDR family oxidoreductase</fullName>
    </submittedName>
</protein>
<proteinExistence type="predicted"/>
<organism evidence="2 3">
    <name type="scientific">Paenibacillus aurantiacus</name>
    <dbReference type="NCBI Taxonomy" id="1936118"/>
    <lineage>
        <taxon>Bacteria</taxon>
        <taxon>Bacillati</taxon>
        <taxon>Bacillota</taxon>
        <taxon>Bacilli</taxon>
        <taxon>Bacillales</taxon>
        <taxon>Paenibacillaceae</taxon>
        <taxon>Paenibacillus</taxon>
    </lineage>
</organism>
<dbReference type="RefSeq" id="WP_377497251.1">
    <property type="nucleotide sequence ID" value="NZ_JBHMDO010000033.1"/>
</dbReference>
<keyword evidence="3" id="KW-1185">Reference proteome</keyword>
<dbReference type="Gene3D" id="3.40.50.720">
    <property type="entry name" value="NAD(P)-binding Rossmann-like Domain"/>
    <property type="match status" value="1"/>
</dbReference>
<dbReference type="Pfam" id="PF13561">
    <property type="entry name" value="adh_short_C2"/>
    <property type="match status" value="1"/>
</dbReference>
<name>A0ABV5KSI7_9BACL</name>
<keyword evidence="1" id="KW-0560">Oxidoreductase</keyword>
<dbReference type="SUPFAM" id="SSF51735">
    <property type="entry name" value="NAD(P)-binding Rossmann-fold domains"/>
    <property type="match status" value="1"/>
</dbReference>
<accession>A0ABV5KSI7</accession>
<evidence type="ECO:0000313" key="3">
    <source>
        <dbReference type="Proteomes" id="UP001589747"/>
    </source>
</evidence>
<dbReference type="EMBL" id="JBHMDO010000033">
    <property type="protein sequence ID" value="MFB9328190.1"/>
    <property type="molecule type" value="Genomic_DNA"/>
</dbReference>
<dbReference type="PANTHER" id="PTHR44229:SF4">
    <property type="entry name" value="15-HYDROXYPROSTAGLANDIN DEHYDROGENASE [NAD(+)]"/>
    <property type="match status" value="1"/>
</dbReference>
<sequence>MRYQIRCARDHDTICPREKEADAPGIRGIGEACAHRFVAEGGSVVIAELRETVGEQAAERINRQYGNRDGGMPSALFVRCDVAQEAEVIRLVQRTTQTFGRLAALPVGGA</sequence>
<gene>
    <name evidence="2" type="ORF">ACFFSY_19855</name>
</gene>
<comment type="caution">
    <text evidence="2">The sequence shown here is derived from an EMBL/GenBank/DDBJ whole genome shotgun (WGS) entry which is preliminary data.</text>
</comment>
<dbReference type="Proteomes" id="UP001589747">
    <property type="component" value="Unassembled WGS sequence"/>
</dbReference>